<comment type="cofactor">
    <cofactor evidence="15">
        <name>Mg(2+)</name>
        <dbReference type="ChEBI" id="CHEBI:18420"/>
    </cofactor>
    <text evidence="15">Binds 1 Mg(2+) ion per subunit.</text>
</comment>
<dbReference type="GO" id="GO:0005524">
    <property type="term" value="F:ATP binding"/>
    <property type="evidence" value="ECO:0007669"/>
    <property type="project" value="UniProtKB-UniRule"/>
</dbReference>
<evidence type="ECO:0000313" key="19">
    <source>
        <dbReference type="EMBL" id="WGZ92125.1"/>
    </source>
</evidence>
<dbReference type="GO" id="GO:0043138">
    <property type="term" value="F:3'-5' DNA helicase activity"/>
    <property type="evidence" value="ECO:0007669"/>
    <property type="project" value="UniProtKB-UniRule"/>
</dbReference>
<proteinExistence type="inferred from homology"/>
<evidence type="ECO:0000256" key="1">
    <source>
        <dbReference type="ARBA" id="ARBA00022722"/>
    </source>
</evidence>
<dbReference type="PROSITE" id="PS51198">
    <property type="entry name" value="UVRD_HELICASE_ATP_BIND"/>
    <property type="match status" value="1"/>
</dbReference>
<feature type="domain" description="UvrD-like helicase C-terminal" evidence="18">
    <location>
        <begin position="448"/>
        <end position="736"/>
    </location>
</feature>
<feature type="binding site" evidence="15">
    <location>
        <position position="1076"/>
    </location>
    <ligand>
        <name>Mg(2+)</name>
        <dbReference type="ChEBI" id="CHEBI:18420"/>
    </ligand>
</feature>
<dbReference type="NCBIfam" id="TIGR00609">
    <property type="entry name" value="recB"/>
    <property type="match status" value="1"/>
</dbReference>
<dbReference type="InterPro" id="IPR027417">
    <property type="entry name" value="P-loop_NTPase"/>
</dbReference>
<dbReference type="InterPro" id="IPR038726">
    <property type="entry name" value="PDDEXK_AddAB-type"/>
</dbReference>
<dbReference type="Proteomes" id="UP001300672">
    <property type="component" value="Chromosome"/>
</dbReference>
<evidence type="ECO:0000256" key="12">
    <source>
        <dbReference type="ARBA" id="ARBA00023235"/>
    </source>
</evidence>
<feature type="binding site" evidence="16">
    <location>
        <begin position="19"/>
        <end position="26"/>
    </location>
    <ligand>
        <name>ATP</name>
        <dbReference type="ChEBI" id="CHEBI:30616"/>
    </ligand>
</feature>
<evidence type="ECO:0000256" key="10">
    <source>
        <dbReference type="ARBA" id="ARBA00023125"/>
    </source>
</evidence>
<evidence type="ECO:0000256" key="4">
    <source>
        <dbReference type="ARBA" id="ARBA00022763"/>
    </source>
</evidence>
<comment type="similarity">
    <text evidence="15">Belongs to the helicase family. UvrD subfamily.</text>
</comment>
<gene>
    <name evidence="15 19" type="primary">recB</name>
    <name evidence="19" type="ORF">QJT80_06495</name>
</gene>
<evidence type="ECO:0000256" key="13">
    <source>
        <dbReference type="ARBA" id="ARBA00034617"/>
    </source>
</evidence>
<keyword evidence="10 15" id="KW-0238">DNA-binding</keyword>
<evidence type="ECO:0000259" key="18">
    <source>
        <dbReference type="PROSITE" id="PS51217"/>
    </source>
</evidence>
<keyword evidence="8 15" id="KW-0067">ATP-binding</keyword>
<comment type="domain">
    <text evidence="15">The C-terminal domain has nuclease activity and interacts with RecD. It interacts with RecA, facilitating its loading onto ssDNA.</text>
</comment>
<dbReference type="GO" id="GO:0003677">
    <property type="term" value="F:DNA binding"/>
    <property type="evidence" value="ECO:0007669"/>
    <property type="project" value="UniProtKB-UniRule"/>
</dbReference>
<feature type="domain" description="UvrD-like helicase ATP-binding" evidence="17">
    <location>
        <begin position="1"/>
        <end position="447"/>
    </location>
</feature>
<dbReference type="CDD" id="cd22352">
    <property type="entry name" value="RecB_C-like"/>
    <property type="match status" value="1"/>
</dbReference>
<feature type="region of interest" description="Nuclease activity, interacts with RecD and RecA" evidence="15">
    <location>
        <begin position="910"/>
        <end position="1182"/>
    </location>
</feature>
<feature type="binding site" evidence="15">
    <location>
        <position position="1089"/>
    </location>
    <ligand>
        <name>Mg(2+)</name>
        <dbReference type="ChEBI" id="CHEBI:18420"/>
    </ligand>
</feature>
<keyword evidence="6 15" id="KW-0347">Helicase</keyword>
<feature type="region of interest" description="DNA-binding and helicase activity, interacts with RecC" evidence="15">
    <location>
        <begin position="1"/>
        <end position="861"/>
    </location>
</feature>
<evidence type="ECO:0000256" key="5">
    <source>
        <dbReference type="ARBA" id="ARBA00022801"/>
    </source>
</evidence>
<evidence type="ECO:0000256" key="15">
    <source>
        <dbReference type="HAMAP-Rule" id="MF_01485"/>
    </source>
</evidence>
<evidence type="ECO:0000256" key="8">
    <source>
        <dbReference type="ARBA" id="ARBA00022840"/>
    </source>
</evidence>
<keyword evidence="1 15" id="KW-0540">Nuclease</keyword>
<dbReference type="GO" id="GO:0008854">
    <property type="term" value="F:exodeoxyribonuclease V activity"/>
    <property type="evidence" value="ECO:0007669"/>
    <property type="project" value="UniProtKB-EC"/>
</dbReference>
<dbReference type="PROSITE" id="PS51217">
    <property type="entry name" value="UVRD_HELICASE_CTER"/>
    <property type="match status" value="1"/>
</dbReference>
<keyword evidence="5 15" id="KW-0378">Hydrolase</keyword>
<sequence>MKTLNAKTVALDGSNLIEASAGTGKTWTISWLYLRLIAHEDLRVNQMLVVTYTEAATAELRDRIRKRLAEALAFLEDQLTEESYAELLQATELDKAILIRRLQRALVSFDEAAVYTIHGFCKRVLTDNAFEAHLRFESELVANEDQLLTELSDQFWYQYFHKPDALHSQLLQTYKLTPDRLLKDVRSFIGKPYLTEPVLGVNPDNFQTLKQGLEQQLSVCGQTWAKHKTAIQQLLWQALQDKVLNANVYKKTKLLDWYNALDSLFVDYILSPMAVDALDKLSADCMAGKLNKNKVAPKHVFFTQVQAAAKVQQEYLAFLPLALEQLRLDLLHYLRVALPKRKQQLGILTFDDLLIHLREVLAKYPSFAARLADKFPAALIDEFQDTDPIQYDIFNTIYAQRTDKRLFFVGDPKQAIYGFRGADIHTYLKASRRVDHRYTLAHNYRSHENFLRALNHLFAQSRQPFRNEIAYEEVSAGKAQADLKVDPPLPSLRLWDWDRLDQEANVTQVQDEIAEAVADDIARLLNLAQQGKASIGEQPIQSRDIAVLVRTNPQGERVKQALLKRGIASVKKSRESIFQTREAADLRTFLRAVAAPKQQALIKQALVSELFGYNATQLIALDTQPDALDRELEAFETWHQTWVNRGFMSMFRQWMIQRKRYAFLLSLPDGERRLTNLLHLAEIVHTESRLTGHGMPTVIRWLQHQANLEFSENEHELRLESDENLVQIVTIHKSKGLEYSIVYCPYLWHEREARSLPTWFNWYDSQTDLACLQPALLASDTEKYALYQAEQAENLRLLYVALTRAKYHCTIAMVSGHIKQFDYYSGLGWLLFGDLGNSKAILGKAVKESPISPEERQHLMQQRLKQIVNKSQGLMRYEALPVLAEPQRYQSPQSERVVNIRRFSNRIPPVPKVGSFSGLTAGLDDEQPDYDVLVWQTAPITEANQGIFPRGAQAGSCLHKMLEELDFVQPLAEQRDTVLVPALDKHGIKNTWLTAAEVLLNNTLQTPLTEGFSLSQLPRSQRLDELEFYFPIQQLRVADLQRVLLKHLPKDWQAIQRAVRQLNFKQLTGYMKGFIDLIYEYNGRYYIVDYKSNDLGSAFSDYTFEAMLNEMAEHHYYLQFLIYCVALHRYLKMRLPSYDWHQHFGGVQYLFLRGMNPYQTGSGVFAYQPDWAFIQALDALFN</sequence>
<comment type="catalytic activity">
    <reaction evidence="15">
        <text>Exonucleolytic cleavage (in the presence of ATP) in either 5'- to 3'- or 3'- to 5'-direction to yield 5'-phosphooligonucleotides.</text>
        <dbReference type="EC" id="3.1.11.5"/>
    </reaction>
</comment>
<evidence type="ECO:0000256" key="3">
    <source>
        <dbReference type="ARBA" id="ARBA00022741"/>
    </source>
</evidence>
<protein>
    <recommendedName>
        <fullName evidence="15">RecBCD enzyme subunit RecB</fullName>
        <ecNumber evidence="15">3.1.11.5</ecNumber>
        <ecNumber evidence="15">5.6.2.4</ecNumber>
    </recommendedName>
    <alternativeName>
        <fullName evidence="15">DNA 3'-5' helicase subunit RecB</fullName>
    </alternativeName>
    <alternativeName>
        <fullName evidence="15">Exonuclease V subunit RecB</fullName>
        <shortName evidence="15">ExoV subunit RecB</shortName>
    </alternativeName>
    <alternativeName>
        <fullName evidence="15">Helicase/nuclease RecBCD subunit RecB</fullName>
    </alternativeName>
</protein>
<dbReference type="Gene3D" id="3.90.320.10">
    <property type="match status" value="1"/>
</dbReference>
<name>A0AA95H9Y9_9GAMM</name>
<dbReference type="Pfam" id="PF00580">
    <property type="entry name" value="UvrD-helicase"/>
    <property type="match status" value="1"/>
</dbReference>
<comment type="subunit">
    <text evidence="15">Heterotrimer of RecB, RecC and RecD. All subunits contribute to DNA-binding. Interacts with RecA.</text>
</comment>
<dbReference type="GO" id="GO:0000724">
    <property type="term" value="P:double-strand break repair via homologous recombination"/>
    <property type="evidence" value="ECO:0007669"/>
    <property type="project" value="UniProtKB-UniRule"/>
</dbReference>
<keyword evidence="4 15" id="KW-0227">DNA damage</keyword>
<evidence type="ECO:0000256" key="6">
    <source>
        <dbReference type="ARBA" id="ARBA00022806"/>
    </source>
</evidence>
<feature type="binding site" evidence="15">
    <location>
        <position position="959"/>
    </location>
    <ligand>
        <name>Mg(2+)</name>
        <dbReference type="ChEBI" id="CHEBI:18420"/>
    </ligand>
</feature>
<comment type="domain">
    <text evidence="15">The N-terminal DNA-binding domain is a ssDNA-dependent ATPase and has ATP-dependent 3'-5' helicase function. This domain interacts with RecC.</text>
</comment>
<dbReference type="Gene3D" id="1.10.486.10">
    <property type="entry name" value="PCRA, domain 4"/>
    <property type="match status" value="1"/>
</dbReference>
<comment type="catalytic activity">
    <reaction evidence="13 15">
        <text>Couples ATP hydrolysis with the unwinding of duplex DNA by translocating in the 3'-5' direction.</text>
        <dbReference type="EC" id="5.6.2.4"/>
    </reaction>
</comment>
<evidence type="ECO:0000259" key="17">
    <source>
        <dbReference type="PROSITE" id="PS51198"/>
    </source>
</evidence>
<comment type="miscellaneous">
    <text evidence="15">In the RecBCD complex, RecB has a slow 3'-5' helicase, an exonuclease activity and loads RecA onto ssDNA, RecD has a fast 5'-3' helicase activity, while RecC stimulates the ATPase and processivity of the RecB helicase and contributes to recognition of the Chi site.</text>
</comment>
<dbReference type="AlphaFoldDB" id="A0AA95H9Y9"/>
<evidence type="ECO:0000256" key="14">
    <source>
        <dbReference type="ARBA" id="ARBA00048988"/>
    </source>
</evidence>
<evidence type="ECO:0000256" key="9">
    <source>
        <dbReference type="ARBA" id="ARBA00022842"/>
    </source>
</evidence>
<dbReference type="GO" id="GO:0005829">
    <property type="term" value="C:cytosol"/>
    <property type="evidence" value="ECO:0007669"/>
    <property type="project" value="TreeGrafter"/>
</dbReference>
<dbReference type="InterPro" id="IPR014016">
    <property type="entry name" value="UvrD-like_ATP-bd"/>
</dbReference>
<keyword evidence="12 15" id="KW-0413">Isomerase</keyword>
<dbReference type="Pfam" id="PF12705">
    <property type="entry name" value="PDDEXK_1"/>
    <property type="match status" value="1"/>
</dbReference>
<evidence type="ECO:0000256" key="16">
    <source>
        <dbReference type="PROSITE-ProRule" id="PRU00560"/>
    </source>
</evidence>
<evidence type="ECO:0000256" key="11">
    <source>
        <dbReference type="ARBA" id="ARBA00023204"/>
    </source>
</evidence>
<keyword evidence="11 15" id="KW-0234">DNA repair</keyword>
<evidence type="ECO:0000256" key="2">
    <source>
        <dbReference type="ARBA" id="ARBA00022723"/>
    </source>
</evidence>
<organism evidence="19">
    <name type="scientific">Candidatus Thiocaldithrix dubininis</name>
    <dbReference type="NCBI Taxonomy" id="3080823"/>
    <lineage>
        <taxon>Bacteria</taxon>
        <taxon>Pseudomonadati</taxon>
        <taxon>Pseudomonadota</taxon>
        <taxon>Gammaproteobacteria</taxon>
        <taxon>Thiotrichales</taxon>
        <taxon>Thiotrichaceae</taxon>
        <taxon>Candidatus Thiocaldithrix</taxon>
    </lineage>
</organism>
<reference evidence="19" key="1">
    <citation type="journal article" date="2023" name="Int. J. Mol. Sci.">
        <title>Metagenomics Revealed a New Genus 'Candidatus Thiocaldithrix dubininis' gen. nov., sp. nov. and a New Species 'Candidatus Thiothrix putei' sp. nov. in the Family Thiotrichaceae, Some Members of Which Have Traits of Both Na+- and H+-Motive Energetics.</title>
        <authorList>
            <person name="Ravin N.V."/>
            <person name="Muntyan M.S."/>
            <person name="Smolyakov D.D."/>
            <person name="Rudenko T.S."/>
            <person name="Beletsky A.V."/>
            <person name="Mardanov A.V."/>
            <person name="Grabovich M.Y."/>
        </authorList>
    </citation>
    <scope>NUCLEOTIDE SEQUENCE</scope>
    <source>
        <strain evidence="19">GKL-01</strain>
    </source>
</reference>
<reference evidence="19" key="2">
    <citation type="submission" date="2023-04" db="EMBL/GenBank/DDBJ databases">
        <authorList>
            <person name="Beletskiy A.V."/>
            <person name="Mardanov A.V."/>
            <person name="Ravin N.V."/>
        </authorList>
    </citation>
    <scope>NUCLEOTIDE SEQUENCE</scope>
    <source>
        <strain evidence="19">GKL-01</strain>
    </source>
</reference>
<dbReference type="SUPFAM" id="SSF52540">
    <property type="entry name" value="P-loop containing nucleoside triphosphate hydrolases"/>
    <property type="match status" value="1"/>
</dbReference>
<dbReference type="EMBL" id="CP124755">
    <property type="protein sequence ID" value="WGZ92125.1"/>
    <property type="molecule type" value="Genomic_DNA"/>
</dbReference>
<dbReference type="Gene3D" id="1.10.3170.10">
    <property type="entry name" value="Recbcd, chain B, domain 2"/>
    <property type="match status" value="1"/>
</dbReference>
<dbReference type="Gene3D" id="3.40.50.300">
    <property type="entry name" value="P-loop containing nucleotide triphosphate hydrolases"/>
    <property type="match status" value="2"/>
</dbReference>
<dbReference type="InterPro" id="IPR011604">
    <property type="entry name" value="PDDEXK-like_dom_sf"/>
</dbReference>
<dbReference type="GO" id="GO:0009338">
    <property type="term" value="C:exodeoxyribonuclease V complex"/>
    <property type="evidence" value="ECO:0007669"/>
    <property type="project" value="TreeGrafter"/>
</dbReference>
<dbReference type="InterPro" id="IPR000212">
    <property type="entry name" value="DNA_helicase_UvrD/REP"/>
</dbReference>
<keyword evidence="2 15" id="KW-0479">Metal-binding</keyword>
<evidence type="ECO:0000256" key="7">
    <source>
        <dbReference type="ARBA" id="ARBA00022839"/>
    </source>
</evidence>
<accession>A0AA95H9Y9</accession>
<keyword evidence="9 15" id="KW-0460">Magnesium</keyword>
<dbReference type="PANTHER" id="PTHR11070:SF23">
    <property type="entry name" value="RECBCD ENZYME SUBUNIT RECB"/>
    <property type="match status" value="1"/>
</dbReference>
<dbReference type="PANTHER" id="PTHR11070">
    <property type="entry name" value="UVRD / RECB / PCRA DNA HELICASE FAMILY MEMBER"/>
    <property type="match status" value="1"/>
</dbReference>
<dbReference type="SUPFAM" id="SSF52980">
    <property type="entry name" value="Restriction endonuclease-like"/>
    <property type="match status" value="1"/>
</dbReference>
<dbReference type="EC" id="5.6.2.4" evidence="15"/>
<dbReference type="GO" id="GO:0000287">
    <property type="term" value="F:magnesium ion binding"/>
    <property type="evidence" value="ECO:0007669"/>
    <property type="project" value="UniProtKB-UniRule"/>
</dbReference>
<dbReference type="InterPro" id="IPR011335">
    <property type="entry name" value="Restrct_endonuc-II-like"/>
</dbReference>
<feature type="active site" description="For nuclease activity" evidence="15">
    <location>
        <position position="1089"/>
    </location>
</feature>
<dbReference type="KEGG" id="tdu:QJT80_06495"/>
<comment type="catalytic activity">
    <reaction evidence="14 15">
        <text>ATP + H2O = ADP + phosphate + H(+)</text>
        <dbReference type="Rhea" id="RHEA:13065"/>
        <dbReference type="ChEBI" id="CHEBI:15377"/>
        <dbReference type="ChEBI" id="CHEBI:15378"/>
        <dbReference type="ChEBI" id="CHEBI:30616"/>
        <dbReference type="ChEBI" id="CHEBI:43474"/>
        <dbReference type="ChEBI" id="CHEBI:456216"/>
        <dbReference type="EC" id="5.6.2.4"/>
    </reaction>
</comment>
<keyword evidence="7 15" id="KW-0269">Exonuclease</keyword>
<keyword evidence="3 15" id="KW-0547">Nucleotide-binding</keyword>
<dbReference type="EC" id="3.1.11.5" evidence="15"/>
<dbReference type="InterPro" id="IPR014017">
    <property type="entry name" value="DNA_helicase_UvrD-like_C"/>
</dbReference>
<comment type="function">
    <text evidence="15">A helicase/nuclease that prepares dsDNA breaks (DSB) for recombinational DNA repair. Binds to DSBs and unwinds DNA via a highly rapid and processive ATP-dependent bidirectional helicase activity. Unwinds dsDNA until it encounters a Chi (crossover hotspot instigator) sequence from the 3' direction. Cuts ssDNA a few nucleotides 3' to the Chi site. The properties and activities of the enzyme are changed at Chi. The Chi-altered holoenzyme produces a long 3'-ssDNA overhang and facilitates RecA-binding to the ssDNA for homologous DNA recombination and repair. Holoenzyme degrades any linearized DNA that is unable to undergo homologous recombination. In the holoenzyme this subunit contributes ATPase, 3'-5' helicase, exonuclease activity and loads RecA onto ssDNA.</text>
</comment>
<dbReference type="Pfam" id="PF13361">
    <property type="entry name" value="UvrD_C"/>
    <property type="match status" value="2"/>
</dbReference>
<dbReference type="HAMAP" id="MF_01485">
    <property type="entry name" value="RecB"/>
    <property type="match status" value="1"/>
</dbReference>
<dbReference type="InterPro" id="IPR004586">
    <property type="entry name" value="RecB"/>
</dbReference>